<dbReference type="InterPro" id="IPR007630">
    <property type="entry name" value="RNA_pol_sigma70_r4"/>
</dbReference>
<evidence type="ECO:0000313" key="9">
    <source>
        <dbReference type="EMBL" id="SER16199.1"/>
    </source>
</evidence>
<dbReference type="NCBIfam" id="TIGR02937">
    <property type="entry name" value="sigma70-ECF"/>
    <property type="match status" value="1"/>
</dbReference>
<dbReference type="PANTHER" id="PTHR43133:SF66">
    <property type="entry name" value="ECF RNA POLYMERASE SIGMA FACTOR SIGK"/>
    <property type="match status" value="1"/>
</dbReference>
<dbReference type="Proteomes" id="UP000198504">
    <property type="component" value="Unassembled WGS sequence"/>
</dbReference>
<evidence type="ECO:0000259" key="7">
    <source>
        <dbReference type="Pfam" id="PF04542"/>
    </source>
</evidence>
<evidence type="ECO:0000256" key="1">
    <source>
        <dbReference type="ARBA" id="ARBA00010641"/>
    </source>
</evidence>
<evidence type="ECO:0000313" key="10">
    <source>
        <dbReference type="Proteomes" id="UP000198504"/>
    </source>
</evidence>
<dbReference type="InterPro" id="IPR013324">
    <property type="entry name" value="RNA_pol_sigma_r3/r4-like"/>
</dbReference>
<dbReference type="InterPro" id="IPR013325">
    <property type="entry name" value="RNA_pol_sigma_r2"/>
</dbReference>
<gene>
    <name evidence="9" type="ORF">SAMN05421756_109168</name>
</gene>
<dbReference type="STRING" id="1036181.SAMN05421756_109168"/>
<name>A0A1H9LY21_9ACTN</name>
<keyword evidence="4" id="KW-0238">DNA-binding</keyword>
<dbReference type="NCBIfam" id="NF007228">
    <property type="entry name" value="PRK09646.1"/>
    <property type="match status" value="1"/>
</dbReference>
<dbReference type="InterPro" id="IPR036388">
    <property type="entry name" value="WH-like_DNA-bd_sf"/>
</dbReference>
<dbReference type="Pfam" id="PF04545">
    <property type="entry name" value="Sigma70_r4"/>
    <property type="match status" value="1"/>
</dbReference>
<evidence type="ECO:0000256" key="5">
    <source>
        <dbReference type="ARBA" id="ARBA00023163"/>
    </source>
</evidence>
<dbReference type="PANTHER" id="PTHR43133">
    <property type="entry name" value="RNA POLYMERASE ECF-TYPE SIGMA FACTO"/>
    <property type="match status" value="1"/>
</dbReference>
<comment type="similarity">
    <text evidence="1">Belongs to the sigma-70 factor family. ECF subfamily.</text>
</comment>
<keyword evidence="5" id="KW-0804">Transcription</keyword>
<dbReference type="GO" id="GO:0003677">
    <property type="term" value="F:DNA binding"/>
    <property type="evidence" value="ECO:0007669"/>
    <property type="project" value="UniProtKB-KW"/>
</dbReference>
<dbReference type="Gene3D" id="1.10.10.10">
    <property type="entry name" value="Winged helix-like DNA-binding domain superfamily/Winged helix DNA-binding domain"/>
    <property type="match status" value="1"/>
</dbReference>
<organism evidence="9 10">
    <name type="scientific">Microlunatus flavus</name>
    <dbReference type="NCBI Taxonomy" id="1036181"/>
    <lineage>
        <taxon>Bacteria</taxon>
        <taxon>Bacillati</taxon>
        <taxon>Actinomycetota</taxon>
        <taxon>Actinomycetes</taxon>
        <taxon>Propionibacteriales</taxon>
        <taxon>Propionibacteriaceae</taxon>
        <taxon>Microlunatus</taxon>
    </lineage>
</organism>
<evidence type="ECO:0000256" key="3">
    <source>
        <dbReference type="ARBA" id="ARBA00023082"/>
    </source>
</evidence>
<feature type="compositionally biased region" description="Low complexity" evidence="6">
    <location>
        <begin position="41"/>
        <end position="51"/>
    </location>
</feature>
<dbReference type="InterPro" id="IPR014284">
    <property type="entry name" value="RNA_pol_sigma-70_dom"/>
</dbReference>
<dbReference type="InterPro" id="IPR007627">
    <property type="entry name" value="RNA_pol_sigma70_r2"/>
</dbReference>
<proteinExistence type="inferred from homology"/>
<feature type="domain" description="RNA polymerase sigma-70 region 4" evidence="8">
    <location>
        <begin position="184"/>
        <end position="232"/>
    </location>
</feature>
<feature type="region of interest" description="Disordered" evidence="6">
    <location>
        <begin position="21"/>
        <end position="51"/>
    </location>
</feature>
<evidence type="ECO:0000256" key="6">
    <source>
        <dbReference type="SAM" id="MobiDB-lite"/>
    </source>
</evidence>
<dbReference type="EMBL" id="FOFA01000009">
    <property type="protein sequence ID" value="SER16199.1"/>
    <property type="molecule type" value="Genomic_DNA"/>
</dbReference>
<accession>A0A1H9LY21</accession>
<sequence length="238" mass="26316">MSALLVAPPLRLTRVRSRYGHRMDPQAVPAEPARSGPTVDAAGDAAQAQQRAQRAQEAARLVTLLHEVAAGDADAFARLYDATSTRTFGVVWRVLRSSDHAAEVTQEVYTEVWRQAARFDASKGSVSAWITTMAHRRAIDRVRAVTSEVARDEHYALTEVGREVDHVWEDVSEHLDAERVRDGLARLSAVQREALTLAYFGGLTQSQVAERLRLPLGTVKTRMRDGLASLRKVLVVEP</sequence>
<evidence type="ECO:0000256" key="2">
    <source>
        <dbReference type="ARBA" id="ARBA00023015"/>
    </source>
</evidence>
<feature type="domain" description="RNA polymerase sigma-70 region 2" evidence="7">
    <location>
        <begin position="79"/>
        <end position="144"/>
    </location>
</feature>
<dbReference type="SUPFAM" id="SSF88946">
    <property type="entry name" value="Sigma2 domain of RNA polymerase sigma factors"/>
    <property type="match status" value="1"/>
</dbReference>
<dbReference type="CDD" id="cd06171">
    <property type="entry name" value="Sigma70_r4"/>
    <property type="match status" value="1"/>
</dbReference>
<evidence type="ECO:0000259" key="8">
    <source>
        <dbReference type="Pfam" id="PF04545"/>
    </source>
</evidence>
<evidence type="ECO:0000256" key="4">
    <source>
        <dbReference type="ARBA" id="ARBA00023125"/>
    </source>
</evidence>
<dbReference type="SUPFAM" id="SSF88659">
    <property type="entry name" value="Sigma3 and sigma4 domains of RNA polymerase sigma factors"/>
    <property type="match status" value="1"/>
</dbReference>
<dbReference type="GO" id="GO:0006352">
    <property type="term" value="P:DNA-templated transcription initiation"/>
    <property type="evidence" value="ECO:0007669"/>
    <property type="project" value="InterPro"/>
</dbReference>
<keyword evidence="10" id="KW-1185">Reference proteome</keyword>
<dbReference type="InterPro" id="IPR039425">
    <property type="entry name" value="RNA_pol_sigma-70-like"/>
</dbReference>
<keyword evidence="2" id="KW-0805">Transcription regulation</keyword>
<dbReference type="Gene3D" id="1.10.1740.10">
    <property type="match status" value="1"/>
</dbReference>
<dbReference type="Pfam" id="PF04542">
    <property type="entry name" value="Sigma70_r2"/>
    <property type="match status" value="1"/>
</dbReference>
<protein>
    <submittedName>
        <fullName evidence="9">RNA polymerase sigma-70 factor, ECF subfamily</fullName>
    </submittedName>
</protein>
<keyword evidence="3" id="KW-0731">Sigma factor</keyword>
<dbReference type="AlphaFoldDB" id="A0A1H9LY21"/>
<reference evidence="10" key="1">
    <citation type="submission" date="2016-10" db="EMBL/GenBank/DDBJ databases">
        <authorList>
            <person name="Varghese N."/>
            <person name="Submissions S."/>
        </authorList>
    </citation>
    <scope>NUCLEOTIDE SEQUENCE [LARGE SCALE GENOMIC DNA]</scope>
    <source>
        <strain evidence="10">CGMCC 4.6856</strain>
    </source>
</reference>
<dbReference type="GO" id="GO:0016987">
    <property type="term" value="F:sigma factor activity"/>
    <property type="evidence" value="ECO:0007669"/>
    <property type="project" value="UniProtKB-KW"/>
</dbReference>